<organism evidence="9 10">
    <name type="scientific">Elysia marginata</name>
    <dbReference type="NCBI Taxonomy" id="1093978"/>
    <lineage>
        <taxon>Eukaryota</taxon>
        <taxon>Metazoa</taxon>
        <taxon>Spiralia</taxon>
        <taxon>Lophotrochozoa</taxon>
        <taxon>Mollusca</taxon>
        <taxon>Gastropoda</taxon>
        <taxon>Heterobranchia</taxon>
        <taxon>Euthyneura</taxon>
        <taxon>Panpulmonata</taxon>
        <taxon>Sacoglossa</taxon>
        <taxon>Placobranchoidea</taxon>
        <taxon>Plakobranchidae</taxon>
        <taxon>Elysia</taxon>
    </lineage>
</organism>
<dbReference type="InterPro" id="IPR036055">
    <property type="entry name" value="LDL_receptor-like_sf"/>
</dbReference>
<sequence length="620" mass="69384">MSDINSYNQILSEIGQLFFSCGSGVPLAGVPFSDVCNGVLDCSSGADESICDTGGYASCSFEEFTCASRQCIPLEARCDLLQDCQDGSDEENCDLDCPHRLCTNGRCLPRAWFHDGQVDCSDGSDESTPNEHPCIFICNRTKCVTRHMLNDSVVDCRGPEGPLDETLGALESVNCTGDESFRPTYTNNWAPKCVLVNDNWGETIGCRDFQHLENCKDFICPAGYAKCPESFCIPLGYINDGKQDCGEGEDESPQFPHTSTQLFKCHPHKRQYIPLQSVCDGRKDCSLGEDEFDCDYTCSPGFICIAGAVSAVRYNKNLARRPNLMFIGPGTRYLDLSGLYLPDFFTTYPKGHFSHLLILNLSSCGITDDLGRKNLASSHSFGNPNSKKDFRMVQKLDLSHNEVVSLRNFSLVHRMRKLKELNLSHNNKFIDVGGITFMVLRQLKVVDLSFTAIDRIYKYSFDLSNDLETLSLKQTRITKLNFYFPKQLQYLNIEQTIIEAVDKGIFKDIQKPMREISSSSYKVCCPQVLGTRIPGRVCHFPKESVSSCTDLISERSLRVMLWLIGLSNLVGNVVTLIYRLTWDRKLLLKPYGLFVTNLGVCDVLMGCYLIAITVADTSFQ</sequence>
<name>A0AAV4G3E7_9GAST</name>
<proteinExistence type="predicted"/>
<dbReference type="PANTHER" id="PTHR24270">
    <property type="entry name" value="LOW-DENSITY LIPOPROTEIN RECEPTOR-RELATED"/>
    <property type="match status" value="1"/>
</dbReference>
<feature type="non-terminal residue" evidence="9">
    <location>
        <position position="620"/>
    </location>
</feature>
<dbReference type="Gene3D" id="4.10.400.10">
    <property type="entry name" value="Low-density Lipoprotein Receptor"/>
    <property type="match status" value="4"/>
</dbReference>
<dbReference type="GO" id="GO:0005886">
    <property type="term" value="C:plasma membrane"/>
    <property type="evidence" value="ECO:0007669"/>
    <property type="project" value="TreeGrafter"/>
</dbReference>
<keyword evidence="3" id="KW-0677">Repeat</keyword>
<dbReference type="Gene3D" id="1.20.1070.10">
    <property type="entry name" value="Rhodopsin 7-helix transmembrane proteins"/>
    <property type="match status" value="1"/>
</dbReference>
<dbReference type="PRINTS" id="PR00261">
    <property type="entry name" value="LDLRECEPTOR"/>
</dbReference>
<evidence type="ECO:0000313" key="10">
    <source>
        <dbReference type="Proteomes" id="UP000762676"/>
    </source>
</evidence>
<evidence type="ECO:0000256" key="8">
    <source>
        <dbReference type="SAM" id="Phobius"/>
    </source>
</evidence>
<dbReference type="InterPro" id="IPR050685">
    <property type="entry name" value="LDLR"/>
</dbReference>
<dbReference type="Pfam" id="PF13516">
    <property type="entry name" value="LRR_6"/>
    <property type="match status" value="1"/>
</dbReference>
<comment type="subcellular location">
    <subcellularLocation>
        <location evidence="1">Membrane</location>
        <topology evidence="1">Single-pass membrane protein</topology>
    </subcellularLocation>
</comment>
<evidence type="ECO:0000256" key="6">
    <source>
        <dbReference type="ARBA" id="ARBA00023157"/>
    </source>
</evidence>
<evidence type="ECO:0000313" key="9">
    <source>
        <dbReference type="EMBL" id="GFR80212.1"/>
    </source>
</evidence>
<keyword evidence="5 8" id="KW-0472">Membrane</keyword>
<dbReference type="InterPro" id="IPR032675">
    <property type="entry name" value="LRR_dom_sf"/>
</dbReference>
<keyword evidence="4 8" id="KW-1133">Transmembrane helix</keyword>
<dbReference type="SUPFAM" id="SSF57424">
    <property type="entry name" value="LDL receptor-like module"/>
    <property type="match status" value="4"/>
</dbReference>
<protein>
    <submittedName>
        <fullName evidence="9">G-protein coupled receptor GRL101-like</fullName>
    </submittedName>
</protein>
<feature type="disulfide bond" evidence="7">
    <location>
        <begin position="78"/>
        <end position="93"/>
    </location>
</feature>
<dbReference type="EMBL" id="BMAT01004778">
    <property type="protein sequence ID" value="GFR80212.1"/>
    <property type="molecule type" value="Genomic_DNA"/>
</dbReference>
<feature type="transmembrane region" description="Helical" evidence="8">
    <location>
        <begin position="592"/>
        <end position="615"/>
    </location>
</feature>
<dbReference type="PANTHER" id="PTHR24270:SF62">
    <property type="entry name" value="LOW-DENSITY LIPOPROTEIN RECEPTOR-RELATED PROTEIN 2"/>
    <property type="match status" value="1"/>
</dbReference>
<comment type="caution">
    <text evidence="9">The sequence shown here is derived from an EMBL/GenBank/DDBJ whole genome shotgun (WGS) entry which is preliminary data.</text>
</comment>
<dbReference type="Proteomes" id="UP000762676">
    <property type="component" value="Unassembled WGS sequence"/>
</dbReference>
<dbReference type="Pfam" id="PF13855">
    <property type="entry name" value="LRR_8"/>
    <property type="match status" value="1"/>
</dbReference>
<dbReference type="AlphaFoldDB" id="A0AAV4G3E7"/>
<dbReference type="InterPro" id="IPR001611">
    <property type="entry name" value="Leu-rich_rpt"/>
</dbReference>
<feature type="transmembrane region" description="Helical" evidence="8">
    <location>
        <begin position="559"/>
        <end position="580"/>
    </location>
</feature>
<evidence type="ECO:0000256" key="1">
    <source>
        <dbReference type="ARBA" id="ARBA00004167"/>
    </source>
</evidence>
<evidence type="ECO:0000256" key="5">
    <source>
        <dbReference type="ARBA" id="ARBA00023136"/>
    </source>
</evidence>
<keyword evidence="2 8" id="KW-0812">Transmembrane</keyword>
<keyword evidence="10" id="KW-1185">Reference proteome</keyword>
<dbReference type="SUPFAM" id="SSF81321">
    <property type="entry name" value="Family A G protein-coupled receptor-like"/>
    <property type="match status" value="1"/>
</dbReference>
<evidence type="ECO:0000256" key="3">
    <source>
        <dbReference type="ARBA" id="ARBA00022737"/>
    </source>
</evidence>
<dbReference type="PROSITE" id="PS50068">
    <property type="entry name" value="LDLRA_2"/>
    <property type="match status" value="3"/>
</dbReference>
<keyword evidence="9" id="KW-0675">Receptor</keyword>
<evidence type="ECO:0000256" key="7">
    <source>
        <dbReference type="PROSITE-ProRule" id="PRU00124"/>
    </source>
</evidence>
<reference evidence="9 10" key="1">
    <citation type="journal article" date="2021" name="Elife">
        <title>Chloroplast acquisition without the gene transfer in kleptoplastic sea slugs, Plakobranchus ocellatus.</title>
        <authorList>
            <person name="Maeda T."/>
            <person name="Takahashi S."/>
            <person name="Yoshida T."/>
            <person name="Shimamura S."/>
            <person name="Takaki Y."/>
            <person name="Nagai Y."/>
            <person name="Toyoda A."/>
            <person name="Suzuki Y."/>
            <person name="Arimoto A."/>
            <person name="Ishii H."/>
            <person name="Satoh N."/>
            <person name="Nishiyama T."/>
            <person name="Hasebe M."/>
            <person name="Maruyama T."/>
            <person name="Minagawa J."/>
            <person name="Obokata J."/>
            <person name="Shigenobu S."/>
        </authorList>
    </citation>
    <scope>NUCLEOTIDE SEQUENCE [LARGE SCALE GENOMIC DNA]</scope>
</reference>
<dbReference type="InterPro" id="IPR002172">
    <property type="entry name" value="LDrepeatLR_classA_rpt"/>
</dbReference>
<dbReference type="GO" id="GO:0016192">
    <property type="term" value="P:vesicle-mediated transport"/>
    <property type="evidence" value="ECO:0007669"/>
    <property type="project" value="UniProtKB-ARBA"/>
</dbReference>
<dbReference type="SUPFAM" id="SSF52058">
    <property type="entry name" value="L domain-like"/>
    <property type="match status" value="1"/>
</dbReference>
<keyword evidence="6 7" id="KW-1015">Disulfide bond</keyword>
<accession>A0AAV4G3E7</accession>
<evidence type="ECO:0000256" key="4">
    <source>
        <dbReference type="ARBA" id="ARBA00022989"/>
    </source>
</evidence>
<feature type="disulfide bond" evidence="7">
    <location>
        <begin position="279"/>
        <end position="294"/>
    </location>
</feature>
<dbReference type="Gene3D" id="3.80.10.10">
    <property type="entry name" value="Ribonuclease Inhibitor"/>
    <property type="match status" value="1"/>
</dbReference>
<dbReference type="Pfam" id="PF00057">
    <property type="entry name" value="Ldl_recept_a"/>
    <property type="match status" value="2"/>
</dbReference>
<dbReference type="CDD" id="cd00112">
    <property type="entry name" value="LDLa"/>
    <property type="match status" value="2"/>
</dbReference>
<feature type="disulfide bond" evidence="7">
    <location>
        <begin position="66"/>
        <end position="84"/>
    </location>
</feature>
<dbReference type="SMART" id="SM00192">
    <property type="entry name" value="LDLa"/>
    <property type="match status" value="5"/>
</dbReference>
<evidence type="ECO:0000256" key="2">
    <source>
        <dbReference type="ARBA" id="ARBA00022692"/>
    </source>
</evidence>
<comment type="caution">
    <text evidence="7">Lacks conserved residue(s) required for the propagation of feature annotation.</text>
</comment>
<gene>
    <name evidence="9" type="ORF">ElyMa_002308800</name>
</gene>
<feature type="disulfide bond" evidence="7">
    <location>
        <begin position="102"/>
        <end position="120"/>
    </location>
</feature>
<feature type="disulfide bond" evidence="7">
    <location>
        <begin position="59"/>
        <end position="71"/>
    </location>
</feature>